<feature type="compositionally biased region" description="Polar residues" evidence="1">
    <location>
        <begin position="191"/>
        <end position="201"/>
    </location>
</feature>
<dbReference type="GO" id="GO:0016301">
    <property type="term" value="F:kinase activity"/>
    <property type="evidence" value="ECO:0007669"/>
    <property type="project" value="UniProtKB-KW"/>
</dbReference>
<evidence type="ECO:0000256" key="1">
    <source>
        <dbReference type="SAM" id="MobiDB-lite"/>
    </source>
</evidence>
<evidence type="ECO:0000313" key="3">
    <source>
        <dbReference type="EMBL" id="JAG11792.1"/>
    </source>
</evidence>
<evidence type="ECO:0000313" key="4">
    <source>
        <dbReference type="EMBL" id="JAG54074.1"/>
    </source>
</evidence>
<feature type="region of interest" description="Disordered" evidence="1">
    <location>
        <begin position="29"/>
        <end position="59"/>
    </location>
</feature>
<dbReference type="EMBL" id="GBRD01011750">
    <property type="protein sequence ID" value="JAG54074.1"/>
    <property type="molecule type" value="Transcribed_RNA"/>
</dbReference>
<sequence length="506" mass="57678">MLSVLIGLLAFGVTIPGFEAYTNWEKTELDSNSTRHQSHAENPERRQARNSFITQPTENSNNLKANVTLFDKMYGPKRNVMSPSSTKIQDNKIPWHGFRASTFFRPRYKSLKTTCDCNVYKVYSNNEKSVMFRNNYELWSNVNYFPESRSVSLKIRRSEPEEELSGDGRFIYDDDYSLINYVDKGKWGNDVTANQRGQTVKRTPKKKNSKREAEDREFSVMFHSRKDNEYRDKFSNNHDFLKNGKKKSMLHFEKKKYKHESGSKPERKMTFLERRNNLRESYNHVARTPLNLKSSKKKYPFWLSKKEKFGTKHETFSAILTSPKASASSLIPPRKVLHWATTRSYVAAISAQNNVTPATLSPNAHLVPPALIPFLNLNLTDSLLTARKSDVASYPSTPATMNRPAILVNQSGSPQYLRVGNNNLDLRSLNLNPNLAFPFGFNMPIAKPMENNAGVYGPPAQVTTPVVFFFNAPTEGINPLSNHLDKFKNTTTWNAKQGPPGNLNAV</sequence>
<reference evidence="3" key="1">
    <citation type="journal article" date="2014" name="PLoS ONE">
        <title>Transcriptome-Based Identification of ABC Transporters in the Western Tarnished Plant Bug Lygus hesperus.</title>
        <authorList>
            <person name="Hull J.J."/>
            <person name="Chaney K."/>
            <person name="Geib S.M."/>
            <person name="Fabrick J.A."/>
            <person name="Brent C.S."/>
            <person name="Walsh D."/>
            <person name="Lavine L.C."/>
        </authorList>
    </citation>
    <scope>NUCLEOTIDE SEQUENCE</scope>
</reference>
<accession>A0A0A9WTJ7</accession>
<reference evidence="4" key="3">
    <citation type="submission" date="2014-09" db="EMBL/GenBank/DDBJ databases">
        <authorList>
            <person name="Magalhaes I.L.F."/>
            <person name="Oliveira U."/>
            <person name="Santos F.R."/>
            <person name="Vidigal T.H.D.A."/>
            <person name="Brescovit A.D."/>
            <person name="Santos A.J."/>
        </authorList>
    </citation>
    <scope>NUCLEOTIDE SEQUENCE</scope>
</reference>
<feature type="signal peptide" evidence="2">
    <location>
        <begin position="1"/>
        <end position="20"/>
    </location>
</feature>
<gene>
    <name evidence="3" type="primary">thrB_8</name>
    <name evidence="3" type="ORF">CM83_13730</name>
</gene>
<feature type="compositionally biased region" description="Polar residues" evidence="1">
    <location>
        <begin position="49"/>
        <end position="59"/>
    </location>
</feature>
<keyword evidence="3" id="KW-0808">Transferase</keyword>
<feature type="chain" id="PRO_5015033723" evidence="2">
    <location>
        <begin position="21"/>
        <end position="506"/>
    </location>
</feature>
<keyword evidence="3" id="KW-0418">Kinase</keyword>
<feature type="region of interest" description="Disordered" evidence="1">
    <location>
        <begin position="191"/>
        <end position="216"/>
    </location>
</feature>
<organism evidence="3">
    <name type="scientific">Lygus hesperus</name>
    <name type="common">Western plant bug</name>
    <dbReference type="NCBI Taxonomy" id="30085"/>
    <lineage>
        <taxon>Eukaryota</taxon>
        <taxon>Metazoa</taxon>
        <taxon>Ecdysozoa</taxon>
        <taxon>Arthropoda</taxon>
        <taxon>Hexapoda</taxon>
        <taxon>Insecta</taxon>
        <taxon>Pterygota</taxon>
        <taxon>Neoptera</taxon>
        <taxon>Paraneoptera</taxon>
        <taxon>Hemiptera</taxon>
        <taxon>Heteroptera</taxon>
        <taxon>Panheteroptera</taxon>
        <taxon>Cimicomorpha</taxon>
        <taxon>Miridae</taxon>
        <taxon>Mirini</taxon>
        <taxon>Lygus</taxon>
    </lineage>
</organism>
<keyword evidence="2" id="KW-0732">Signal</keyword>
<dbReference type="AlphaFoldDB" id="A0A0A9WTJ7"/>
<evidence type="ECO:0000256" key="2">
    <source>
        <dbReference type="SAM" id="SignalP"/>
    </source>
</evidence>
<proteinExistence type="predicted"/>
<dbReference type="EMBL" id="GBHO01031812">
    <property type="protein sequence ID" value="JAG11792.1"/>
    <property type="molecule type" value="Transcribed_RNA"/>
</dbReference>
<protein>
    <submittedName>
        <fullName evidence="3">Homoserine kinase</fullName>
    </submittedName>
</protein>
<name>A0A0A9WTJ7_LYGHE</name>
<feature type="compositionally biased region" description="Basic and acidic residues" evidence="1">
    <location>
        <begin position="38"/>
        <end position="47"/>
    </location>
</feature>
<reference evidence="3" key="2">
    <citation type="submission" date="2014-07" db="EMBL/GenBank/DDBJ databases">
        <authorList>
            <person name="Hull J."/>
        </authorList>
    </citation>
    <scope>NUCLEOTIDE SEQUENCE</scope>
</reference>